<dbReference type="InterPro" id="IPR029045">
    <property type="entry name" value="ClpP/crotonase-like_dom_sf"/>
</dbReference>
<reference evidence="4" key="1">
    <citation type="submission" date="2015-10" db="EMBL/GenBank/DDBJ databases">
        <authorList>
            <person name="Gilbert D.G."/>
        </authorList>
    </citation>
    <scope>NUCLEOTIDE SEQUENCE</scope>
</reference>
<dbReference type="AlphaFoldDB" id="A0A160VBS2"/>
<name>A0A160VBS2_9ZZZZ</name>
<dbReference type="Gene3D" id="3.90.226.10">
    <property type="entry name" value="2-enoyl-CoA Hydratase, Chain A, domain 1"/>
    <property type="match status" value="1"/>
</dbReference>
<dbReference type="EMBL" id="FAXA01000429">
    <property type="protein sequence ID" value="CUV03488.1"/>
    <property type="molecule type" value="Genomic_DNA"/>
</dbReference>
<comment type="subcellular location">
    <subcellularLocation>
        <location evidence="1">Peroxisome</location>
    </subcellularLocation>
</comment>
<keyword evidence="2" id="KW-0576">Peroxisome</keyword>
<accession>A0A160VBS2</accession>
<dbReference type="InterPro" id="IPR051053">
    <property type="entry name" value="ECH/Chromodomain_protein"/>
</dbReference>
<sequence>MATLTEYENKYETVRFERTDGILQVTFHSGDGSLLWGEPSHRELGHAFADIGSDVENQTVILTGTGDDYCADFTPGRSSRRMPKDWDKTYWEGKRLLLNLLDIEVPVIGAVNGPALIHAEIPALSDIVLASETATFQDGPHFPRGVVPGDGVHVVWPMLLGTNRGRYFLLTGQTLSAQEALDLGVVSEVLPKEQLLPRAWELARMIVERPPLTVRYSRVAMTLNIKRQMQDMLGYGLMLEGLAYVDRSLSEE</sequence>
<dbReference type="PANTHER" id="PTHR43684:SF1">
    <property type="entry name" value="ENOYL-COA DELTA ISOMERASE 2"/>
    <property type="match status" value="1"/>
</dbReference>
<protein>
    <submittedName>
        <fullName evidence="4">Enoyl-CoA hydratase</fullName>
        <ecNumber evidence="4">4.2.1.17</ecNumber>
    </submittedName>
</protein>
<dbReference type="GO" id="GO:0004165">
    <property type="term" value="F:delta(3)-delta(2)-enoyl-CoA isomerase activity"/>
    <property type="evidence" value="ECO:0007669"/>
    <property type="project" value="UniProtKB-ARBA"/>
</dbReference>
<evidence type="ECO:0000256" key="3">
    <source>
        <dbReference type="ARBA" id="ARBA00023235"/>
    </source>
</evidence>
<evidence type="ECO:0000256" key="1">
    <source>
        <dbReference type="ARBA" id="ARBA00004275"/>
    </source>
</evidence>
<dbReference type="GO" id="GO:0005777">
    <property type="term" value="C:peroxisome"/>
    <property type="evidence" value="ECO:0007669"/>
    <property type="project" value="UniProtKB-SubCell"/>
</dbReference>
<dbReference type="GO" id="GO:0004300">
    <property type="term" value="F:enoyl-CoA hydratase activity"/>
    <property type="evidence" value="ECO:0007669"/>
    <property type="project" value="UniProtKB-EC"/>
</dbReference>
<keyword evidence="4" id="KW-0456">Lyase</keyword>
<proteinExistence type="predicted"/>
<dbReference type="Pfam" id="PF00378">
    <property type="entry name" value="ECH_1"/>
    <property type="match status" value="1"/>
</dbReference>
<evidence type="ECO:0000256" key="2">
    <source>
        <dbReference type="ARBA" id="ARBA00023140"/>
    </source>
</evidence>
<dbReference type="CDD" id="cd06558">
    <property type="entry name" value="crotonase-like"/>
    <property type="match status" value="1"/>
</dbReference>
<dbReference type="InterPro" id="IPR001753">
    <property type="entry name" value="Enoyl-CoA_hydra/iso"/>
</dbReference>
<organism evidence="4">
    <name type="scientific">hydrothermal vent metagenome</name>
    <dbReference type="NCBI Taxonomy" id="652676"/>
    <lineage>
        <taxon>unclassified sequences</taxon>
        <taxon>metagenomes</taxon>
        <taxon>ecological metagenomes</taxon>
    </lineage>
</organism>
<evidence type="ECO:0000313" key="4">
    <source>
        <dbReference type="EMBL" id="CUV03488.1"/>
    </source>
</evidence>
<dbReference type="EC" id="4.2.1.17" evidence="4"/>
<dbReference type="PANTHER" id="PTHR43684">
    <property type="match status" value="1"/>
</dbReference>
<dbReference type="SUPFAM" id="SSF52096">
    <property type="entry name" value="ClpP/crotonase"/>
    <property type="match status" value="1"/>
</dbReference>
<keyword evidence="3" id="KW-0413">Isomerase</keyword>
<gene>
    <name evidence="4" type="ORF">MGWOODY_Clf2525</name>
</gene>